<dbReference type="PANTHER" id="PTHR11188">
    <property type="entry name" value="ARRESTIN DOMAIN CONTAINING PROTEIN"/>
    <property type="match status" value="1"/>
</dbReference>
<dbReference type="SMART" id="SM01017">
    <property type="entry name" value="Arrestin_C"/>
    <property type="match status" value="1"/>
</dbReference>
<dbReference type="OrthoDB" id="2238745at2759"/>
<dbReference type="FunCoup" id="A0A2T3AW68">
    <property type="interactions" value="70"/>
</dbReference>
<dbReference type="EMBL" id="KZ679014">
    <property type="protein sequence ID" value="PSS12927.1"/>
    <property type="molecule type" value="Genomic_DNA"/>
</dbReference>
<dbReference type="RefSeq" id="XP_024718918.1">
    <property type="nucleotide sequence ID" value="XM_024861064.1"/>
</dbReference>
<reference evidence="3 4" key="1">
    <citation type="journal article" date="2018" name="New Phytol.">
        <title>Comparative genomics and transcriptomics depict ericoid mycorrhizal fungi as versatile saprotrophs and plant mutualists.</title>
        <authorList>
            <person name="Martino E."/>
            <person name="Morin E."/>
            <person name="Grelet G.A."/>
            <person name="Kuo A."/>
            <person name="Kohler A."/>
            <person name="Daghino S."/>
            <person name="Barry K.W."/>
            <person name="Cichocki N."/>
            <person name="Clum A."/>
            <person name="Dockter R.B."/>
            <person name="Hainaut M."/>
            <person name="Kuo R.C."/>
            <person name="LaButti K."/>
            <person name="Lindahl B.D."/>
            <person name="Lindquist E.A."/>
            <person name="Lipzen A."/>
            <person name="Khouja H.R."/>
            <person name="Magnuson J."/>
            <person name="Murat C."/>
            <person name="Ohm R.A."/>
            <person name="Singer S.W."/>
            <person name="Spatafora J.W."/>
            <person name="Wang M."/>
            <person name="Veneault-Fourrey C."/>
            <person name="Henrissat B."/>
            <person name="Grigoriev I.V."/>
            <person name="Martin F.M."/>
            <person name="Perotto S."/>
        </authorList>
    </citation>
    <scope>NUCLEOTIDE SEQUENCE [LARGE SCALE GENOMIC DNA]</scope>
    <source>
        <strain evidence="3 4">ATCC 22711</strain>
    </source>
</reference>
<feature type="region of interest" description="Disordered" evidence="1">
    <location>
        <begin position="327"/>
        <end position="352"/>
    </location>
</feature>
<dbReference type="InterPro" id="IPR014752">
    <property type="entry name" value="Arrestin-like_C"/>
</dbReference>
<dbReference type="GeneID" id="36569145"/>
<sequence>MTGTIPVSYHTSRGVIVYTPTDVSAGPSEPARFPTPPCRPRPRRPHSIHITRLPAGFAADLKPSPPSREPRKPSRSRIELRKLASRDSAKRLLGSVFPSLSSSSSSAASSPAAGSRRSLSPASPASPASTRPPSFTAAAADPTSLYSRRSGLGITGVDDPAMPESTAVSGAEVSSQGAAPRGSVSGASVTPANTGSYVQEKPVCAGNGVSCYITLAEPTIFLTGLDHDSMSRDAHRSSSSSAMLRGILRLDITKSVKIKAITLKFTGRARTEWPEGIPPTKTETYEEESLRTQVLPFFNALYQGSEKGYGTLCNYVLRQKTATSSVTSISGNHSSTNLHHPHSEHGISLPIIGNRSNRSSTILSAKDLKRLSLQSNQSRSFQKGDSPVGPTPQQKGYKTFHPGIYEYSFELPIDNNSPETANLPLASVKWMLEALIERNGTFKPNLQGFKEIPVVRSPSEDSLELIEPISISRKWEDQLYYEIMISGKSFPLGSKIPIAFKLTPLAKVQVHKLKVYVSENIEYFTNNRKVTRKDVMRKILLLEKVAGRPLAKDYSSSEVRVLAGGEMSPEDRAHARENTRRYRERLARVQGTTPQPLPEPTENILGELDLGEQYWGQTEIEMNVQLPTCEMMEKDKSKRLVHDCSWKNVNVHHWIKIVMRISRLDTEDPEGKKRRHFEISIDSPFTILNCRATRDNLMLPEYSGLNAASLGQQHVCGCPNAAPTATMTSESTAQAIANSHGGAVETPEGPEQFVPPSLTRPPQVHLSTGAVVQRPIHMLRHPSYNPPAFDAEQPPPPLPTPPPLYEQVIGTPSHDGLADYFARLAETYEDENNTDEEDINRATSRGRVNIVNPRTPGGRIARSMDIDRNFMFNPSGFNNTLRRETENEGQSLPSTVEAA</sequence>
<dbReference type="STRING" id="857342.A0A2T3AW68"/>
<feature type="compositionally biased region" description="Polar residues" evidence="1">
    <location>
        <begin position="166"/>
        <end position="177"/>
    </location>
</feature>
<accession>A0A2T3AW68</accession>
<dbReference type="Gene3D" id="2.60.40.640">
    <property type="match status" value="1"/>
</dbReference>
<evidence type="ECO:0000313" key="4">
    <source>
        <dbReference type="Proteomes" id="UP000241818"/>
    </source>
</evidence>
<dbReference type="GO" id="GO:0031625">
    <property type="term" value="F:ubiquitin protein ligase binding"/>
    <property type="evidence" value="ECO:0007669"/>
    <property type="project" value="TreeGrafter"/>
</dbReference>
<gene>
    <name evidence="3" type="ORF">M430DRAFT_106190</name>
</gene>
<organism evidence="3 4">
    <name type="scientific">Amorphotheca resinae ATCC 22711</name>
    <dbReference type="NCBI Taxonomy" id="857342"/>
    <lineage>
        <taxon>Eukaryota</taxon>
        <taxon>Fungi</taxon>
        <taxon>Dikarya</taxon>
        <taxon>Ascomycota</taxon>
        <taxon>Pezizomycotina</taxon>
        <taxon>Leotiomycetes</taxon>
        <taxon>Helotiales</taxon>
        <taxon>Amorphothecaceae</taxon>
        <taxon>Amorphotheca</taxon>
    </lineage>
</organism>
<feature type="region of interest" description="Disordered" evidence="1">
    <location>
        <begin position="877"/>
        <end position="899"/>
    </location>
</feature>
<feature type="domain" description="Arrestin C-terminal-like" evidence="2">
    <location>
        <begin position="475"/>
        <end position="692"/>
    </location>
</feature>
<dbReference type="GO" id="GO:0070086">
    <property type="term" value="P:ubiquitin-dependent endocytosis"/>
    <property type="evidence" value="ECO:0007669"/>
    <property type="project" value="TreeGrafter"/>
</dbReference>
<dbReference type="GO" id="GO:0030674">
    <property type="term" value="F:protein-macromolecule adaptor activity"/>
    <property type="evidence" value="ECO:0007669"/>
    <property type="project" value="TreeGrafter"/>
</dbReference>
<feature type="compositionally biased region" description="Polar residues" evidence="1">
    <location>
        <begin position="888"/>
        <end position="899"/>
    </location>
</feature>
<dbReference type="PANTHER" id="PTHR11188:SF174">
    <property type="entry name" value="ARRESTIN-RELATED TRAFFICKING ADAPTER 10-RELATED"/>
    <property type="match status" value="1"/>
</dbReference>
<evidence type="ECO:0000256" key="1">
    <source>
        <dbReference type="SAM" id="MobiDB-lite"/>
    </source>
</evidence>
<feature type="compositionally biased region" description="Low complexity" evidence="1">
    <location>
        <begin position="97"/>
        <end position="140"/>
    </location>
</feature>
<dbReference type="GO" id="GO:0005829">
    <property type="term" value="C:cytosol"/>
    <property type="evidence" value="ECO:0007669"/>
    <property type="project" value="TreeGrafter"/>
</dbReference>
<dbReference type="InterPro" id="IPR050357">
    <property type="entry name" value="Arrestin_domain-protein"/>
</dbReference>
<evidence type="ECO:0000259" key="2">
    <source>
        <dbReference type="SMART" id="SM01017"/>
    </source>
</evidence>
<feature type="compositionally biased region" description="Basic and acidic residues" evidence="1">
    <location>
        <begin position="68"/>
        <end position="78"/>
    </location>
</feature>
<dbReference type="Pfam" id="PF02752">
    <property type="entry name" value="Arrestin_C"/>
    <property type="match status" value="1"/>
</dbReference>
<evidence type="ECO:0000313" key="3">
    <source>
        <dbReference type="EMBL" id="PSS12927.1"/>
    </source>
</evidence>
<feature type="region of interest" description="Disordered" evidence="1">
    <location>
        <begin position="375"/>
        <end position="396"/>
    </location>
</feature>
<protein>
    <recommendedName>
        <fullName evidence="2">Arrestin C-terminal-like domain-containing protein</fullName>
    </recommendedName>
</protein>
<dbReference type="Proteomes" id="UP000241818">
    <property type="component" value="Unassembled WGS sequence"/>
</dbReference>
<feature type="compositionally biased region" description="Basic residues" evidence="1">
    <location>
        <begin position="40"/>
        <end position="49"/>
    </location>
</feature>
<dbReference type="InParanoid" id="A0A2T3AW68"/>
<feature type="region of interest" description="Disordered" evidence="1">
    <location>
        <begin position="20"/>
        <end position="78"/>
    </location>
</feature>
<keyword evidence="4" id="KW-1185">Reference proteome</keyword>
<feature type="region of interest" description="Disordered" evidence="1">
    <location>
        <begin position="97"/>
        <end position="193"/>
    </location>
</feature>
<dbReference type="InterPro" id="IPR011022">
    <property type="entry name" value="Arrestin_C-like"/>
</dbReference>
<name>A0A2T3AW68_AMORE</name>
<proteinExistence type="predicted"/>
<dbReference type="AlphaFoldDB" id="A0A2T3AW68"/>
<feature type="compositionally biased region" description="Polar residues" evidence="1">
    <location>
        <begin position="327"/>
        <end position="338"/>
    </location>
</feature>